<dbReference type="EMBL" id="UATL01000005">
    <property type="protein sequence ID" value="SPY44383.1"/>
    <property type="molecule type" value="Genomic_DNA"/>
</dbReference>
<dbReference type="InterPro" id="IPR032466">
    <property type="entry name" value="Metal_Hydrolase"/>
</dbReference>
<dbReference type="SUPFAM" id="SSF51338">
    <property type="entry name" value="Composite domain of metallo-dependent hydrolases"/>
    <property type="match status" value="1"/>
</dbReference>
<dbReference type="Gene3D" id="2.30.40.10">
    <property type="entry name" value="Urease, subunit C, domain 1"/>
    <property type="match status" value="1"/>
</dbReference>
<dbReference type="Gene3D" id="3.20.20.140">
    <property type="entry name" value="Metal-dependent hydrolases"/>
    <property type="match status" value="1"/>
</dbReference>
<protein>
    <submittedName>
        <fullName evidence="2">N-substituted formamide deformylase</fullName>
        <ecNumber evidence="2">3.5.1.91</ecNumber>
    </submittedName>
</protein>
<dbReference type="GO" id="GO:0016810">
    <property type="term" value="F:hydrolase activity, acting on carbon-nitrogen (but not peptide) bonds"/>
    <property type="evidence" value="ECO:0007669"/>
    <property type="project" value="InterPro"/>
</dbReference>
<dbReference type="CDD" id="cd01300">
    <property type="entry name" value="YtcJ_like"/>
    <property type="match status" value="1"/>
</dbReference>
<gene>
    <name evidence="2" type="primary">nfdA_2</name>
    <name evidence="2" type="ORF">NCTC11647_03324</name>
</gene>
<feature type="domain" description="Amidohydrolase 3" evidence="1">
    <location>
        <begin position="106"/>
        <end position="597"/>
    </location>
</feature>
<keyword evidence="2" id="KW-0378">Hydrolase</keyword>
<sequence length="605" mass="66868">MKGTPLKLSTLSIALFSILSLSGCDQTKNTAVKESKPQAVTQTEAEKQHEPDESAVFADTIYVNGDIVTINDKQPQVEAVAAKDGKIIAVGNKQDILKLKDANTEFFDLNRQTLIPGFVDAHGHVFNVGMQALSANLLAPPDGEIKDIDSLITTLDQWHKEHPERTDKVGWIVGFGYDNSQLAEQRHPTAEDLDKVSTELPVIAIHQSGHLAAVNTKALELAGINAETVDPEGGVFVRKPGTNEPNGTLEENAFYLVLGKMLENLTDQDNEKLFMAGMELYSQYGYTTGQEGRAFPNIMPVMEAVSARGSNPIDVVVYPDIVIASETISGPYLSKDYTDNFRIGGAKLTIDGSPQGKTAWLTQPYHVPPKGQNEAYVGYPAVSNAKTFEYVEQAYKNNWQILAHANGDAAIDVFIAAVKQAEAKYGKKDRRPVLIHGQTLREDQIVRLKQLDIFPSLFPMHTYYWGDWHRDSVLGPERAEFISPTNSVYQQGMKFSSHHDAPVALPDSMRVLSATVNRRSRSGDIIGPTERVSPLVALKAMTIWPAYQHFEEDRKGSIEVGKEADFVVLSENPLKIDPLNIENIRVQTTINDNAVVYQRENTNLN</sequence>
<dbReference type="Gene3D" id="3.10.310.70">
    <property type="match status" value="1"/>
</dbReference>
<dbReference type="InterPro" id="IPR013108">
    <property type="entry name" value="Amidohydro_3"/>
</dbReference>
<dbReference type="InterPro" id="IPR011059">
    <property type="entry name" value="Metal-dep_hydrolase_composite"/>
</dbReference>
<name>A0A2T3Q8H4_PHODM</name>
<dbReference type="RefSeq" id="WP_005304021.1">
    <property type="nucleotide sequence ID" value="NZ_PYOG01000036.1"/>
</dbReference>
<dbReference type="Proteomes" id="UP000251647">
    <property type="component" value="Unassembled WGS sequence"/>
</dbReference>
<proteinExistence type="predicted"/>
<dbReference type="Pfam" id="PF07969">
    <property type="entry name" value="Amidohydro_3"/>
    <property type="match status" value="1"/>
</dbReference>
<dbReference type="InterPro" id="IPR033932">
    <property type="entry name" value="YtcJ-like"/>
</dbReference>
<dbReference type="AlphaFoldDB" id="A0A2T3Q8H4"/>
<evidence type="ECO:0000313" key="3">
    <source>
        <dbReference type="Proteomes" id="UP000251647"/>
    </source>
</evidence>
<accession>A0A2T3Q8H4</accession>
<dbReference type="SUPFAM" id="SSF51556">
    <property type="entry name" value="Metallo-dependent hydrolases"/>
    <property type="match status" value="1"/>
</dbReference>
<evidence type="ECO:0000259" key="1">
    <source>
        <dbReference type="Pfam" id="PF07969"/>
    </source>
</evidence>
<dbReference type="OrthoDB" id="9031471at2"/>
<evidence type="ECO:0000313" key="2">
    <source>
        <dbReference type="EMBL" id="SPY44383.1"/>
    </source>
</evidence>
<dbReference type="PANTHER" id="PTHR22642:SF2">
    <property type="entry name" value="PROTEIN LONG AFTER FAR-RED 3"/>
    <property type="match status" value="1"/>
</dbReference>
<reference evidence="2 3" key="1">
    <citation type="submission" date="2018-06" db="EMBL/GenBank/DDBJ databases">
        <authorList>
            <consortium name="Pathogen Informatics"/>
            <person name="Doyle S."/>
        </authorList>
    </citation>
    <scope>NUCLEOTIDE SEQUENCE [LARGE SCALE GENOMIC DNA]</scope>
    <source>
        <strain evidence="2 3">NCTC11647</strain>
    </source>
</reference>
<dbReference type="EC" id="3.5.1.91" evidence="2"/>
<dbReference type="PANTHER" id="PTHR22642">
    <property type="entry name" value="IMIDAZOLONEPROPIONASE"/>
    <property type="match status" value="1"/>
</dbReference>
<organism evidence="2 3">
    <name type="scientific">Photobacterium damselae</name>
    <dbReference type="NCBI Taxonomy" id="38293"/>
    <lineage>
        <taxon>Bacteria</taxon>
        <taxon>Pseudomonadati</taxon>
        <taxon>Pseudomonadota</taxon>
        <taxon>Gammaproteobacteria</taxon>
        <taxon>Vibrionales</taxon>
        <taxon>Vibrionaceae</taxon>
        <taxon>Photobacterium</taxon>
    </lineage>
</organism>
<dbReference type="PROSITE" id="PS51257">
    <property type="entry name" value="PROKAR_LIPOPROTEIN"/>
    <property type="match status" value="1"/>
</dbReference>